<name>A0ABX8WEX8_9HYPH</name>
<feature type="transmembrane region" description="Helical" evidence="1">
    <location>
        <begin position="77"/>
        <end position="96"/>
    </location>
</feature>
<keyword evidence="1" id="KW-0812">Transmembrane</keyword>
<feature type="transmembrane region" description="Helical" evidence="1">
    <location>
        <begin position="39"/>
        <end position="56"/>
    </location>
</feature>
<evidence type="ECO:0000313" key="3">
    <source>
        <dbReference type="Proteomes" id="UP000825799"/>
    </source>
</evidence>
<keyword evidence="1" id="KW-1133">Transmembrane helix</keyword>
<proteinExistence type="predicted"/>
<gene>
    <name evidence="2" type="ORF">K1X15_16495</name>
</gene>
<protein>
    <submittedName>
        <fullName evidence="2">Uncharacterized protein</fullName>
    </submittedName>
</protein>
<dbReference type="Proteomes" id="UP000825799">
    <property type="component" value="Chromosome"/>
</dbReference>
<organism evidence="2 3">
    <name type="scientific">Devosia salina</name>
    <dbReference type="NCBI Taxonomy" id="2860336"/>
    <lineage>
        <taxon>Bacteria</taxon>
        <taxon>Pseudomonadati</taxon>
        <taxon>Pseudomonadota</taxon>
        <taxon>Alphaproteobacteria</taxon>
        <taxon>Hyphomicrobiales</taxon>
        <taxon>Devosiaceae</taxon>
        <taxon>Devosia</taxon>
    </lineage>
</organism>
<sequence length="97" mass="10181">MPIEALKEQLISIFGCFVAIFVSVWVVHGAEQAFKPSVLLAMGLVGIVAGLSNLVLPGIKGVPTGADVRSAFTTAKALIYTLGFIAFGLFVMAIGWL</sequence>
<keyword evidence="1" id="KW-0472">Membrane</keyword>
<dbReference type="RefSeq" id="WP_220304684.1">
    <property type="nucleotide sequence ID" value="NZ_CP080590.1"/>
</dbReference>
<accession>A0ABX8WEX8</accession>
<keyword evidence="3" id="KW-1185">Reference proteome</keyword>
<evidence type="ECO:0000313" key="2">
    <source>
        <dbReference type="EMBL" id="QYO76194.1"/>
    </source>
</evidence>
<dbReference type="EMBL" id="CP080590">
    <property type="protein sequence ID" value="QYO76194.1"/>
    <property type="molecule type" value="Genomic_DNA"/>
</dbReference>
<reference evidence="2 3" key="1">
    <citation type="submission" date="2021-08" db="EMBL/GenBank/DDBJ databases">
        <title>Devosia salina sp. nov., isolated from the South China Sea sediment.</title>
        <authorList>
            <person name="Zhou Z."/>
        </authorList>
    </citation>
    <scope>NUCLEOTIDE SEQUENCE [LARGE SCALE GENOMIC DNA]</scope>
    <source>
        <strain evidence="2 3">SCS-3</strain>
    </source>
</reference>
<evidence type="ECO:0000256" key="1">
    <source>
        <dbReference type="SAM" id="Phobius"/>
    </source>
</evidence>